<comment type="caution">
    <text evidence="3">The sequence shown here is derived from an EMBL/GenBank/DDBJ whole genome shotgun (WGS) entry which is preliminary data.</text>
</comment>
<dbReference type="EMBL" id="JACYFG010000051">
    <property type="protein sequence ID" value="MBD5781759.1"/>
    <property type="molecule type" value="Genomic_DNA"/>
</dbReference>
<keyword evidence="3" id="KW-0413">Isomerase</keyword>
<dbReference type="Gene3D" id="3.20.20.150">
    <property type="entry name" value="Divalent-metal-dependent TIM barrel enzymes"/>
    <property type="match status" value="1"/>
</dbReference>
<dbReference type="SUPFAM" id="SSF51658">
    <property type="entry name" value="Xylose isomerase-like"/>
    <property type="match status" value="1"/>
</dbReference>
<accession>A0A927FCA6</accession>
<evidence type="ECO:0000259" key="2">
    <source>
        <dbReference type="Pfam" id="PF01261"/>
    </source>
</evidence>
<dbReference type="Pfam" id="PF01261">
    <property type="entry name" value="AP_endonuc_2"/>
    <property type="match status" value="1"/>
</dbReference>
<dbReference type="AlphaFoldDB" id="A0A927FCA6"/>
<dbReference type="Proteomes" id="UP000622317">
    <property type="component" value="Unassembled WGS sequence"/>
</dbReference>
<dbReference type="InterPro" id="IPR036237">
    <property type="entry name" value="Xyl_isomerase-like_sf"/>
</dbReference>
<dbReference type="RefSeq" id="WP_191618840.1">
    <property type="nucleotide sequence ID" value="NZ_JACYFG010000051.1"/>
</dbReference>
<sequence length="273" mass="30676">MPTIKSLPLALASLSILVGSLSAAPKLGLQSWTCRNMSFEETVEFAAANGIEYVQFFSRHLDPNDSEEANLKKLAFLNKHGVKAYTIGVSRTTLEKEDNRKLFELAKLFGMELIVVEPGDQMIWGNLEELAIEYDIKVVVHNHGRGSTYGNPSTVKHILAERDHRIGVCMDIGWVTAAGFDAAATYRNYGDRIYDMHLKDKRLDYPEGELKLTDTFIGLGNSNYDELFEEILEDGWSGVMAIETDSKEFAEDPTEFVKAAKLFFESHVHEHAH</sequence>
<name>A0A927FCA6_9BACT</name>
<proteinExistence type="predicted"/>
<protein>
    <submittedName>
        <fullName evidence="3">Sugar phosphate isomerase/epimerase</fullName>
    </submittedName>
</protein>
<feature type="signal peptide" evidence="1">
    <location>
        <begin position="1"/>
        <end position="23"/>
    </location>
</feature>
<keyword evidence="4" id="KW-1185">Reference proteome</keyword>
<evidence type="ECO:0000256" key="1">
    <source>
        <dbReference type="SAM" id="SignalP"/>
    </source>
</evidence>
<dbReference type="GO" id="GO:0016853">
    <property type="term" value="F:isomerase activity"/>
    <property type="evidence" value="ECO:0007669"/>
    <property type="project" value="UniProtKB-KW"/>
</dbReference>
<dbReference type="PANTHER" id="PTHR12110">
    <property type="entry name" value="HYDROXYPYRUVATE ISOMERASE"/>
    <property type="match status" value="1"/>
</dbReference>
<dbReference type="InterPro" id="IPR013022">
    <property type="entry name" value="Xyl_isomerase-like_TIM-brl"/>
</dbReference>
<evidence type="ECO:0000313" key="3">
    <source>
        <dbReference type="EMBL" id="MBD5781759.1"/>
    </source>
</evidence>
<reference evidence="3" key="1">
    <citation type="submission" date="2020-09" db="EMBL/GenBank/DDBJ databases">
        <title>Pelagicoccus enzymogenes sp. nov. with an EPS production, isolated from marine sediment.</title>
        <authorList>
            <person name="Feng X."/>
        </authorList>
    </citation>
    <scope>NUCLEOTIDE SEQUENCE</scope>
    <source>
        <strain evidence="3">NFK12</strain>
    </source>
</reference>
<evidence type="ECO:0000313" key="4">
    <source>
        <dbReference type="Proteomes" id="UP000622317"/>
    </source>
</evidence>
<feature type="domain" description="Xylose isomerase-like TIM barrel" evidence="2">
    <location>
        <begin position="43"/>
        <end position="259"/>
    </location>
</feature>
<dbReference type="InterPro" id="IPR050312">
    <property type="entry name" value="IolE/XylAMocC-like"/>
</dbReference>
<organism evidence="3 4">
    <name type="scientific">Pelagicoccus enzymogenes</name>
    <dbReference type="NCBI Taxonomy" id="2773457"/>
    <lineage>
        <taxon>Bacteria</taxon>
        <taxon>Pseudomonadati</taxon>
        <taxon>Verrucomicrobiota</taxon>
        <taxon>Opitutia</taxon>
        <taxon>Puniceicoccales</taxon>
        <taxon>Pelagicoccaceae</taxon>
        <taxon>Pelagicoccus</taxon>
    </lineage>
</organism>
<gene>
    <name evidence="3" type="ORF">IEN85_19820</name>
</gene>
<keyword evidence="1" id="KW-0732">Signal</keyword>
<feature type="chain" id="PRO_5038071662" evidence="1">
    <location>
        <begin position="24"/>
        <end position="273"/>
    </location>
</feature>
<dbReference type="PANTHER" id="PTHR12110:SF41">
    <property type="entry name" value="INOSOSE DEHYDRATASE"/>
    <property type="match status" value="1"/>
</dbReference>